<evidence type="ECO:0000313" key="2">
    <source>
        <dbReference type="Proteomes" id="UP000775213"/>
    </source>
</evidence>
<name>A0AAV7GJA9_DENCH</name>
<reference evidence="1 2" key="1">
    <citation type="journal article" date="2021" name="Hortic Res">
        <title>Chromosome-scale assembly of the Dendrobium chrysotoxum genome enhances the understanding of orchid evolution.</title>
        <authorList>
            <person name="Zhang Y."/>
            <person name="Zhang G.Q."/>
            <person name="Zhang D."/>
            <person name="Liu X.D."/>
            <person name="Xu X.Y."/>
            <person name="Sun W.H."/>
            <person name="Yu X."/>
            <person name="Zhu X."/>
            <person name="Wang Z.W."/>
            <person name="Zhao X."/>
            <person name="Zhong W.Y."/>
            <person name="Chen H."/>
            <person name="Yin W.L."/>
            <person name="Huang T."/>
            <person name="Niu S.C."/>
            <person name="Liu Z.J."/>
        </authorList>
    </citation>
    <scope>NUCLEOTIDE SEQUENCE [LARGE SCALE GENOMIC DNA]</scope>
    <source>
        <strain evidence="1">Lindl</strain>
    </source>
</reference>
<sequence>MEEGFIQGFLKGVCLVQRKTEAEVERLTSSQASNDYSSDSYGDEIESELPKVFALEDEDVEIL</sequence>
<keyword evidence="2" id="KW-1185">Reference proteome</keyword>
<organism evidence="1 2">
    <name type="scientific">Dendrobium chrysotoxum</name>
    <name type="common">Orchid</name>
    <dbReference type="NCBI Taxonomy" id="161865"/>
    <lineage>
        <taxon>Eukaryota</taxon>
        <taxon>Viridiplantae</taxon>
        <taxon>Streptophyta</taxon>
        <taxon>Embryophyta</taxon>
        <taxon>Tracheophyta</taxon>
        <taxon>Spermatophyta</taxon>
        <taxon>Magnoliopsida</taxon>
        <taxon>Liliopsida</taxon>
        <taxon>Asparagales</taxon>
        <taxon>Orchidaceae</taxon>
        <taxon>Epidendroideae</taxon>
        <taxon>Malaxideae</taxon>
        <taxon>Dendrobiinae</taxon>
        <taxon>Dendrobium</taxon>
    </lineage>
</organism>
<protein>
    <submittedName>
        <fullName evidence="1">Uncharacterized protein</fullName>
    </submittedName>
</protein>
<dbReference type="EMBL" id="JAGFBR010000014">
    <property type="protein sequence ID" value="KAH0455788.1"/>
    <property type="molecule type" value="Genomic_DNA"/>
</dbReference>
<accession>A0AAV7GJA9</accession>
<comment type="caution">
    <text evidence="1">The sequence shown here is derived from an EMBL/GenBank/DDBJ whole genome shotgun (WGS) entry which is preliminary data.</text>
</comment>
<dbReference type="Proteomes" id="UP000775213">
    <property type="component" value="Unassembled WGS sequence"/>
</dbReference>
<proteinExistence type="predicted"/>
<dbReference type="AlphaFoldDB" id="A0AAV7GJA9"/>
<evidence type="ECO:0000313" key="1">
    <source>
        <dbReference type="EMBL" id="KAH0455788.1"/>
    </source>
</evidence>
<gene>
    <name evidence="1" type="ORF">IEQ34_015820</name>
</gene>